<dbReference type="Gene3D" id="3.30.565.10">
    <property type="entry name" value="Histidine kinase-like ATPase, C-terminal domain"/>
    <property type="match status" value="1"/>
</dbReference>
<dbReference type="Pfam" id="PF00989">
    <property type="entry name" value="PAS"/>
    <property type="match status" value="1"/>
</dbReference>
<evidence type="ECO:0000256" key="9">
    <source>
        <dbReference type="ARBA" id="ARBA00022777"/>
    </source>
</evidence>
<evidence type="ECO:0000313" key="18">
    <source>
        <dbReference type="EMBL" id="ASD62819.1"/>
    </source>
</evidence>
<dbReference type="SMART" id="SM00304">
    <property type="entry name" value="HAMP"/>
    <property type="match status" value="1"/>
</dbReference>
<dbReference type="InterPro" id="IPR013767">
    <property type="entry name" value="PAS_fold"/>
</dbReference>
<dbReference type="AlphaFoldDB" id="A0A1Z3N5S2"/>
<evidence type="ECO:0000259" key="17">
    <source>
        <dbReference type="PROSITE" id="PS50885"/>
    </source>
</evidence>
<keyword evidence="12" id="KW-0902">Two-component regulatory system</keyword>
<protein>
    <recommendedName>
        <fullName evidence="3">histidine kinase</fullName>
        <ecNumber evidence="3">2.7.13.3</ecNumber>
    </recommendedName>
</protein>
<dbReference type="InterPro" id="IPR000014">
    <property type="entry name" value="PAS"/>
</dbReference>
<dbReference type="SMART" id="SM00387">
    <property type="entry name" value="HATPase_c"/>
    <property type="match status" value="1"/>
</dbReference>
<dbReference type="InterPro" id="IPR036890">
    <property type="entry name" value="HATPase_C_sf"/>
</dbReference>
<sequence length="737" mass="82807">MGAMENTPLKDEFLPPGPQEFKKRRREIILVLVVSFLFGLLTWFEIRLFATSQQLPFVHSIFFFGLVNFNIILLLLLLFMIFRNVVKVFVERQGKVFGSSLKAKLVAAFVAFSFIPTVLMFIISVFYINSSFDKWFSAKMAGVLKSSIEVTNAYYFNAKKKNYHFAHQIADSLRPLRDQRAIEKKVEQLRKDFSLDAVEYYPSLFGKRVVVSAEDDTVPTVPAVSLEFLQKGIKLQAEASIIHQFGDGNLVRVIVPVQEGAERGAVVVSSFLPLSLISKMNDISTAYDEFRDINPLEYPLKSIYLYILVLMTFVILLAATWFGFYLAKQLSVPIVQLGRATRRVAGGDYTPLDVKAGSEEIADLIQSFNSMTVTLESTLAELDQHARYTDTVLKNVSAGVISVDKAGVVTTINRHAAQLLRVDPEKYIGHSVRDLLTLEYFRTFAELQKTMHDHKIESLQKELRLNVQGEAIPLQVTLSMLKDEKGEDIGKILVFDDMSPIVNAQRAAAWTEVARRIAHEIKNPLTPIKLSAERLQRKFGGSITDPAFSECTTMIVKQVDGLKNLVNEFSNFARLPQARPVVANLNSVVEESLGLYRQAHPQIDFEFSKDLELPDFKFDPDQIKRVLVNLVDNSVSAVAKESQPSVKITTRYDKDIKTVRMTVADNGEGIPAADRSRIFEPYYSTKEGGTGLGLAIVKRIIEDHNGFIRATANEPKGIKMVIEMPVNEVGAWKPSES</sequence>
<gene>
    <name evidence="18" type="ORF">B9G79_04175</name>
</gene>
<dbReference type="SUPFAM" id="SSF55874">
    <property type="entry name" value="ATPase domain of HSP90 chaperone/DNA topoisomerase II/histidine kinase"/>
    <property type="match status" value="1"/>
</dbReference>
<feature type="domain" description="PAS" evidence="16">
    <location>
        <begin position="385"/>
        <end position="470"/>
    </location>
</feature>
<dbReference type="PANTHER" id="PTHR43065">
    <property type="entry name" value="SENSOR HISTIDINE KINASE"/>
    <property type="match status" value="1"/>
</dbReference>
<dbReference type="Gene3D" id="1.10.287.130">
    <property type="match status" value="1"/>
</dbReference>
<evidence type="ECO:0000256" key="6">
    <source>
        <dbReference type="ARBA" id="ARBA00022679"/>
    </source>
</evidence>
<dbReference type="InterPro" id="IPR003594">
    <property type="entry name" value="HATPase_dom"/>
</dbReference>
<dbReference type="InterPro" id="IPR045671">
    <property type="entry name" value="NtrY-like_N"/>
</dbReference>
<dbReference type="SUPFAM" id="SSF47384">
    <property type="entry name" value="Homodimeric domain of signal transducing histidine kinase"/>
    <property type="match status" value="1"/>
</dbReference>
<evidence type="ECO:0000256" key="8">
    <source>
        <dbReference type="ARBA" id="ARBA00022741"/>
    </source>
</evidence>
<dbReference type="PANTHER" id="PTHR43065:SF42">
    <property type="entry name" value="TWO-COMPONENT SENSOR PPRA"/>
    <property type="match status" value="1"/>
</dbReference>
<dbReference type="PROSITE" id="PS50109">
    <property type="entry name" value="HIS_KIN"/>
    <property type="match status" value="1"/>
</dbReference>
<evidence type="ECO:0000256" key="1">
    <source>
        <dbReference type="ARBA" id="ARBA00000085"/>
    </source>
</evidence>
<evidence type="ECO:0000256" key="4">
    <source>
        <dbReference type="ARBA" id="ARBA00022475"/>
    </source>
</evidence>
<dbReference type="PROSITE" id="PS50885">
    <property type="entry name" value="HAMP"/>
    <property type="match status" value="1"/>
</dbReference>
<dbReference type="InterPro" id="IPR003661">
    <property type="entry name" value="HisK_dim/P_dom"/>
</dbReference>
<dbReference type="Gene3D" id="3.30.450.20">
    <property type="entry name" value="PAS domain"/>
    <property type="match status" value="1"/>
</dbReference>
<evidence type="ECO:0000256" key="14">
    <source>
        <dbReference type="SAM" id="Phobius"/>
    </source>
</evidence>
<dbReference type="OrthoDB" id="5287283at2"/>
<dbReference type="InterPro" id="IPR003660">
    <property type="entry name" value="HAMP_dom"/>
</dbReference>
<dbReference type="InterPro" id="IPR005467">
    <property type="entry name" value="His_kinase_dom"/>
</dbReference>
<dbReference type="InterPro" id="IPR035965">
    <property type="entry name" value="PAS-like_dom_sf"/>
</dbReference>
<feature type="domain" description="HAMP" evidence="17">
    <location>
        <begin position="328"/>
        <end position="380"/>
    </location>
</feature>
<name>A0A1Z3N5S2_BDEBC</name>
<proteinExistence type="predicted"/>
<dbReference type="InterPro" id="IPR004358">
    <property type="entry name" value="Sig_transdc_His_kin-like_C"/>
</dbReference>
<dbReference type="GO" id="GO:0000155">
    <property type="term" value="F:phosphorelay sensor kinase activity"/>
    <property type="evidence" value="ECO:0007669"/>
    <property type="project" value="InterPro"/>
</dbReference>
<evidence type="ECO:0000256" key="10">
    <source>
        <dbReference type="ARBA" id="ARBA00022840"/>
    </source>
</evidence>
<dbReference type="CDD" id="cd00075">
    <property type="entry name" value="HATPase"/>
    <property type="match status" value="1"/>
</dbReference>
<feature type="transmembrane region" description="Helical" evidence="14">
    <location>
        <begin position="103"/>
        <end position="128"/>
    </location>
</feature>
<organism evidence="18 19">
    <name type="scientific">Bdellovibrio bacteriovorus</name>
    <dbReference type="NCBI Taxonomy" id="959"/>
    <lineage>
        <taxon>Bacteria</taxon>
        <taxon>Pseudomonadati</taxon>
        <taxon>Bdellovibrionota</taxon>
        <taxon>Bdellovibrionia</taxon>
        <taxon>Bdellovibrionales</taxon>
        <taxon>Pseudobdellovibrionaceae</taxon>
        <taxon>Bdellovibrio</taxon>
    </lineage>
</organism>
<evidence type="ECO:0000256" key="11">
    <source>
        <dbReference type="ARBA" id="ARBA00022989"/>
    </source>
</evidence>
<dbReference type="SMART" id="SM00388">
    <property type="entry name" value="HisKA"/>
    <property type="match status" value="1"/>
</dbReference>
<dbReference type="Pfam" id="PF19312">
    <property type="entry name" value="NtrY_N"/>
    <property type="match status" value="1"/>
</dbReference>
<keyword evidence="7 14" id="KW-0812">Transmembrane</keyword>
<dbReference type="PIRSF" id="PIRSF037532">
    <property type="entry name" value="STHK_NtrY"/>
    <property type="match status" value="1"/>
</dbReference>
<dbReference type="CDD" id="cd00082">
    <property type="entry name" value="HisKA"/>
    <property type="match status" value="1"/>
</dbReference>
<evidence type="ECO:0000256" key="2">
    <source>
        <dbReference type="ARBA" id="ARBA00004651"/>
    </source>
</evidence>
<dbReference type="Pfam" id="PF00672">
    <property type="entry name" value="HAMP"/>
    <property type="match status" value="1"/>
</dbReference>
<dbReference type="SUPFAM" id="SSF158472">
    <property type="entry name" value="HAMP domain-like"/>
    <property type="match status" value="1"/>
</dbReference>
<dbReference type="CDD" id="cd00130">
    <property type="entry name" value="PAS"/>
    <property type="match status" value="1"/>
</dbReference>
<evidence type="ECO:0000256" key="12">
    <source>
        <dbReference type="ARBA" id="ARBA00023012"/>
    </source>
</evidence>
<accession>A0A1Z3N5S2</accession>
<dbReference type="InterPro" id="IPR017232">
    <property type="entry name" value="NtrY"/>
</dbReference>
<keyword evidence="6" id="KW-0808">Transferase</keyword>
<comment type="subcellular location">
    <subcellularLocation>
        <location evidence="2">Cell membrane</location>
        <topology evidence="2">Multi-pass membrane protein</topology>
    </subcellularLocation>
</comment>
<dbReference type="SMART" id="SM00091">
    <property type="entry name" value="PAS"/>
    <property type="match status" value="1"/>
</dbReference>
<evidence type="ECO:0000259" key="16">
    <source>
        <dbReference type="PROSITE" id="PS50112"/>
    </source>
</evidence>
<feature type="transmembrane region" description="Helical" evidence="14">
    <location>
        <begin position="61"/>
        <end position="82"/>
    </location>
</feature>
<reference evidence="18 19" key="1">
    <citation type="submission" date="2017-04" db="EMBL/GenBank/DDBJ databases">
        <title>Whole genome sequence of Bdellovibrio bacteriovorus strain SSB218315.</title>
        <authorList>
            <person name="Oyedara O."/>
            <person name="Rodriguez-Perez M.A."/>
        </authorList>
    </citation>
    <scope>NUCLEOTIDE SEQUENCE [LARGE SCALE GENOMIC DNA]</scope>
    <source>
        <strain evidence="18 19">SSB218315</strain>
    </source>
</reference>
<keyword evidence="4" id="KW-1003">Cell membrane</keyword>
<dbReference type="Proteomes" id="UP000197003">
    <property type="component" value="Chromosome"/>
</dbReference>
<dbReference type="GO" id="GO:0005886">
    <property type="term" value="C:plasma membrane"/>
    <property type="evidence" value="ECO:0007669"/>
    <property type="project" value="UniProtKB-SubCell"/>
</dbReference>
<keyword evidence="8" id="KW-0547">Nucleotide-binding</keyword>
<keyword evidence="10" id="KW-0067">ATP-binding</keyword>
<feature type="transmembrane region" description="Helical" evidence="14">
    <location>
        <begin position="303"/>
        <end position="327"/>
    </location>
</feature>
<dbReference type="Gene3D" id="6.10.340.10">
    <property type="match status" value="1"/>
</dbReference>
<dbReference type="EMBL" id="CP020946">
    <property type="protein sequence ID" value="ASD62819.1"/>
    <property type="molecule type" value="Genomic_DNA"/>
</dbReference>
<comment type="catalytic activity">
    <reaction evidence="1">
        <text>ATP + protein L-histidine = ADP + protein N-phospho-L-histidine.</text>
        <dbReference type="EC" id="2.7.13.3"/>
    </reaction>
</comment>
<keyword evidence="5" id="KW-0597">Phosphoprotein</keyword>
<feature type="transmembrane region" description="Helical" evidence="14">
    <location>
        <begin position="28"/>
        <end position="49"/>
    </location>
</feature>
<dbReference type="PROSITE" id="PS50112">
    <property type="entry name" value="PAS"/>
    <property type="match status" value="1"/>
</dbReference>
<dbReference type="Pfam" id="PF00512">
    <property type="entry name" value="HisKA"/>
    <property type="match status" value="1"/>
</dbReference>
<evidence type="ECO:0000256" key="13">
    <source>
        <dbReference type="ARBA" id="ARBA00023136"/>
    </source>
</evidence>
<evidence type="ECO:0000256" key="3">
    <source>
        <dbReference type="ARBA" id="ARBA00012438"/>
    </source>
</evidence>
<evidence type="ECO:0000259" key="15">
    <source>
        <dbReference type="PROSITE" id="PS50109"/>
    </source>
</evidence>
<dbReference type="EC" id="2.7.13.3" evidence="3"/>
<evidence type="ECO:0000256" key="5">
    <source>
        <dbReference type="ARBA" id="ARBA00022553"/>
    </source>
</evidence>
<keyword evidence="9 18" id="KW-0418">Kinase</keyword>
<keyword evidence="11 14" id="KW-1133">Transmembrane helix</keyword>
<dbReference type="NCBIfam" id="TIGR00229">
    <property type="entry name" value="sensory_box"/>
    <property type="match status" value="1"/>
</dbReference>
<dbReference type="PRINTS" id="PR00344">
    <property type="entry name" value="BCTRLSENSOR"/>
</dbReference>
<dbReference type="InterPro" id="IPR036097">
    <property type="entry name" value="HisK_dim/P_sf"/>
</dbReference>
<dbReference type="Pfam" id="PF02518">
    <property type="entry name" value="HATPase_c"/>
    <property type="match status" value="1"/>
</dbReference>
<dbReference type="SUPFAM" id="SSF55785">
    <property type="entry name" value="PYP-like sensor domain (PAS domain)"/>
    <property type="match status" value="1"/>
</dbReference>
<keyword evidence="13 14" id="KW-0472">Membrane</keyword>
<feature type="domain" description="Histidine kinase" evidence="15">
    <location>
        <begin position="516"/>
        <end position="728"/>
    </location>
</feature>
<dbReference type="GO" id="GO:0005524">
    <property type="term" value="F:ATP binding"/>
    <property type="evidence" value="ECO:0007669"/>
    <property type="project" value="UniProtKB-KW"/>
</dbReference>
<dbReference type="GO" id="GO:0006355">
    <property type="term" value="P:regulation of DNA-templated transcription"/>
    <property type="evidence" value="ECO:0007669"/>
    <property type="project" value="InterPro"/>
</dbReference>
<dbReference type="CDD" id="cd06225">
    <property type="entry name" value="HAMP"/>
    <property type="match status" value="1"/>
</dbReference>
<evidence type="ECO:0000313" key="19">
    <source>
        <dbReference type="Proteomes" id="UP000197003"/>
    </source>
</evidence>
<evidence type="ECO:0000256" key="7">
    <source>
        <dbReference type="ARBA" id="ARBA00022692"/>
    </source>
</evidence>